<keyword evidence="3 5" id="KW-0808">Transferase</keyword>
<gene>
    <name evidence="5" type="primary">rlmE</name>
    <name evidence="8" type="ORF">AFULGI_00023190</name>
</gene>
<comment type="function">
    <text evidence="5">Specifically methylates the uridine in position 2552 of 23S rRNA at the 2'-O position of the ribose in the fully assembled 50S ribosomal subunit.</text>
</comment>
<dbReference type="SUPFAM" id="SSF53335">
    <property type="entry name" value="S-adenosyl-L-methionine-dependent methyltransferases"/>
    <property type="match status" value="1"/>
</dbReference>
<dbReference type="RefSeq" id="WP_010879543.1">
    <property type="nucleotide sequence ID" value="NZ_CP006577.1"/>
</dbReference>
<reference evidence="8 9" key="1">
    <citation type="submission" date="2013-07" db="EMBL/GenBank/DDBJ databases">
        <title>Genome of Archaeoglobus fulgidus.</title>
        <authorList>
            <person name="Fiebig A."/>
            <person name="Birkeland N.-K."/>
        </authorList>
    </citation>
    <scope>NUCLEOTIDE SEQUENCE [LARGE SCALE GENOMIC DNA]</scope>
    <source>
        <strain evidence="8 9">DSM 8774</strain>
    </source>
</reference>
<comment type="subcellular location">
    <subcellularLocation>
        <location evidence="5">Cytoplasm</location>
    </subcellularLocation>
</comment>
<feature type="binding site" evidence="5">
    <location>
        <position position="105"/>
    </location>
    <ligand>
        <name>S-adenosyl-L-methionine</name>
        <dbReference type="ChEBI" id="CHEBI:59789"/>
    </ligand>
</feature>
<feature type="binding site" evidence="5">
    <location>
        <position position="51"/>
    </location>
    <ligand>
        <name>S-adenosyl-L-methionine</name>
        <dbReference type="ChEBI" id="CHEBI:59789"/>
    </ligand>
</feature>
<proteinExistence type="inferred from homology"/>
<evidence type="ECO:0000256" key="2">
    <source>
        <dbReference type="ARBA" id="ARBA00022603"/>
    </source>
</evidence>
<dbReference type="GO" id="GO:0008650">
    <property type="term" value="F:rRNA (uridine-2'-O-)-methyltransferase activity"/>
    <property type="evidence" value="ECO:0007669"/>
    <property type="project" value="UniProtKB-UniRule"/>
</dbReference>
<dbReference type="Proteomes" id="UP000028501">
    <property type="component" value="Chromosome"/>
</dbReference>
<name>A0A075WGD2_ARCFL</name>
<comment type="catalytic activity">
    <reaction evidence="5">
        <text>uridine(2552) in 23S rRNA + S-adenosyl-L-methionine = 2'-O-methyluridine(2552) in 23S rRNA + S-adenosyl-L-homocysteine + H(+)</text>
        <dbReference type="Rhea" id="RHEA:42720"/>
        <dbReference type="Rhea" id="RHEA-COMP:10202"/>
        <dbReference type="Rhea" id="RHEA-COMP:10203"/>
        <dbReference type="ChEBI" id="CHEBI:15378"/>
        <dbReference type="ChEBI" id="CHEBI:57856"/>
        <dbReference type="ChEBI" id="CHEBI:59789"/>
        <dbReference type="ChEBI" id="CHEBI:65315"/>
        <dbReference type="ChEBI" id="CHEBI:74478"/>
        <dbReference type="EC" id="2.1.1.166"/>
    </reaction>
</comment>
<dbReference type="PANTHER" id="PTHR10920:SF13">
    <property type="entry name" value="PRE-RRNA 2'-O-RIBOSE RNA METHYLTRANSFERASE FTSJ3"/>
    <property type="match status" value="1"/>
</dbReference>
<feature type="active site" description="Proton acceptor" evidence="5 6">
    <location>
        <position position="145"/>
    </location>
</feature>
<dbReference type="KEGG" id="afg:AFULGI_00023190"/>
<dbReference type="Gene3D" id="3.40.50.150">
    <property type="entry name" value="Vaccinia Virus protein VP39"/>
    <property type="match status" value="1"/>
</dbReference>
<sequence length="191" mass="22016">MKDRQDYYYWKAKKEGYRSRAAYKLLQMNRTFKLIREGDLVLDLGATPGGWSQVAALLGARVVAVDINPMKPLENVTFIRGDITLPETLEKIREISPDYDVVMSDASPKISGKWTIDHLRSIDLARASFSIAKEVLKPGGNFVVKVFQGEEIQKFFNELKPHFRFKKFHSPQASRKRSAEVYFIGKRFRKI</sequence>
<dbReference type="HOGENOM" id="CLU_009422_4_4_2"/>
<dbReference type="GeneID" id="24795800"/>
<protein>
    <recommendedName>
        <fullName evidence="5">Ribosomal RNA large subunit methyltransferase E</fullName>
        <ecNumber evidence="5">2.1.1.166</ecNumber>
    </recommendedName>
    <alternativeName>
        <fullName evidence="5">23S rRNA Um2552 methyltransferase</fullName>
    </alternativeName>
    <alternativeName>
        <fullName evidence="5">rRNA (uridine-2'-O-)-methyltransferase</fullName>
    </alternativeName>
</protein>
<evidence type="ECO:0000256" key="4">
    <source>
        <dbReference type="ARBA" id="ARBA00022691"/>
    </source>
</evidence>
<dbReference type="EMBL" id="CP006577">
    <property type="protein sequence ID" value="AIG99041.1"/>
    <property type="molecule type" value="Genomic_DNA"/>
</dbReference>
<dbReference type="AlphaFoldDB" id="A0A075WGD2"/>
<dbReference type="PANTHER" id="PTHR10920">
    <property type="entry name" value="RIBOSOMAL RNA METHYLTRANSFERASE"/>
    <property type="match status" value="1"/>
</dbReference>
<accession>A0A075WGD2</accession>
<dbReference type="InterPro" id="IPR002877">
    <property type="entry name" value="RNA_MeTrfase_FtsJ_dom"/>
</dbReference>
<dbReference type="InterPro" id="IPR015507">
    <property type="entry name" value="rRNA-MeTfrase_E"/>
</dbReference>
<dbReference type="Pfam" id="PF01728">
    <property type="entry name" value="FtsJ"/>
    <property type="match status" value="1"/>
</dbReference>
<dbReference type="SMR" id="A0A075WGD2"/>
<evidence type="ECO:0000256" key="3">
    <source>
        <dbReference type="ARBA" id="ARBA00022679"/>
    </source>
</evidence>
<dbReference type="InterPro" id="IPR050082">
    <property type="entry name" value="RNA_methyltr_RlmE"/>
</dbReference>
<feature type="domain" description="Ribosomal RNA methyltransferase FtsJ" evidence="7">
    <location>
        <begin position="17"/>
        <end position="188"/>
    </location>
</feature>
<keyword evidence="4 5" id="KW-0949">S-adenosyl-L-methionine</keyword>
<keyword evidence="5" id="KW-0963">Cytoplasm</keyword>
<dbReference type="GO" id="GO:0005737">
    <property type="term" value="C:cytoplasm"/>
    <property type="evidence" value="ECO:0007669"/>
    <property type="project" value="UniProtKB-SubCell"/>
</dbReference>
<evidence type="ECO:0000256" key="1">
    <source>
        <dbReference type="ARBA" id="ARBA00022552"/>
    </source>
</evidence>
<evidence type="ECO:0000256" key="6">
    <source>
        <dbReference type="PIRSR" id="PIRSR005461-1"/>
    </source>
</evidence>
<feature type="binding site" evidence="5">
    <location>
        <position position="49"/>
    </location>
    <ligand>
        <name>S-adenosyl-L-methionine</name>
        <dbReference type="ChEBI" id="CHEBI:59789"/>
    </ligand>
</feature>
<dbReference type="HAMAP" id="MF_01547">
    <property type="entry name" value="RNA_methyltr_E"/>
    <property type="match status" value="1"/>
</dbReference>
<evidence type="ECO:0000313" key="8">
    <source>
        <dbReference type="EMBL" id="AIG99041.1"/>
    </source>
</evidence>
<comment type="similarity">
    <text evidence="5">Belongs to the class I-like SAM-binding methyltransferase superfamily. RNA methyltransferase RlmE family.</text>
</comment>
<feature type="binding site" evidence="5">
    <location>
        <position position="66"/>
    </location>
    <ligand>
        <name>S-adenosyl-L-methionine</name>
        <dbReference type="ChEBI" id="CHEBI:59789"/>
    </ligand>
</feature>
<evidence type="ECO:0000256" key="5">
    <source>
        <dbReference type="HAMAP-Rule" id="MF_01547"/>
    </source>
</evidence>
<keyword evidence="2 5" id="KW-0489">Methyltransferase</keyword>
<dbReference type="EC" id="2.1.1.166" evidence="5"/>
<dbReference type="PIRSF" id="PIRSF005461">
    <property type="entry name" value="23S_rRNA_mtase"/>
    <property type="match status" value="1"/>
</dbReference>
<evidence type="ECO:0000313" key="9">
    <source>
        <dbReference type="Proteomes" id="UP000028501"/>
    </source>
</evidence>
<feature type="binding site" evidence="5">
    <location>
        <position position="82"/>
    </location>
    <ligand>
        <name>S-adenosyl-L-methionine</name>
        <dbReference type="ChEBI" id="CHEBI:59789"/>
    </ligand>
</feature>
<evidence type="ECO:0000259" key="7">
    <source>
        <dbReference type="Pfam" id="PF01728"/>
    </source>
</evidence>
<organism evidence="8 9">
    <name type="scientific">Archaeoglobus fulgidus DSM 8774</name>
    <dbReference type="NCBI Taxonomy" id="1344584"/>
    <lineage>
        <taxon>Archaea</taxon>
        <taxon>Methanobacteriati</taxon>
        <taxon>Methanobacteriota</taxon>
        <taxon>Archaeoglobi</taxon>
        <taxon>Archaeoglobales</taxon>
        <taxon>Archaeoglobaceae</taxon>
        <taxon>Archaeoglobus</taxon>
    </lineage>
</organism>
<keyword evidence="1 5" id="KW-0698">rRNA processing</keyword>
<dbReference type="InterPro" id="IPR029063">
    <property type="entry name" value="SAM-dependent_MTases_sf"/>
</dbReference>